<organism evidence="3 4">
    <name type="scientific">Streptomyces rochei</name>
    <name type="common">Streptomyces parvullus</name>
    <dbReference type="NCBI Taxonomy" id="1928"/>
    <lineage>
        <taxon>Bacteria</taxon>
        <taxon>Bacillati</taxon>
        <taxon>Actinomycetota</taxon>
        <taxon>Actinomycetes</taxon>
        <taxon>Kitasatosporales</taxon>
        <taxon>Streptomycetaceae</taxon>
        <taxon>Streptomyces</taxon>
        <taxon>Streptomyces rochei group</taxon>
    </lineage>
</organism>
<evidence type="ECO:0000313" key="4">
    <source>
        <dbReference type="Proteomes" id="UP001231701"/>
    </source>
</evidence>
<evidence type="ECO:0000256" key="1">
    <source>
        <dbReference type="SAM" id="MobiDB-lite"/>
    </source>
</evidence>
<dbReference type="GO" id="GO:0008610">
    <property type="term" value="P:lipid biosynthetic process"/>
    <property type="evidence" value="ECO:0007669"/>
    <property type="project" value="UniProtKB-ARBA"/>
</dbReference>
<dbReference type="PANTHER" id="PTHR45527:SF1">
    <property type="entry name" value="FATTY ACID SYNTHASE"/>
    <property type="match status" value="1"/>
</dbReference>
<proteinExistence type="predicted"/>
<feature type="region of interest" description="Disordered" evidence="1">
    <location>
        <begin position="1"/>
        <end position="22"/>
    </location>
</feature>
<name>A0AAX3ZAS9_STRRO</name>
<dbReference type="InterPro" id="IPR023213">
    <property type="entry name" value="CAT-like_dom_sf"/>
</dbReference>
<feature type="domain" description="Condensation" evidence="2">
    <location>
        <begin position="44"/>
        <end position="340"/>
    </location>
</feature>
<dbReference type="SUPFAM" id="SSF52777">
    <property type="entry name" value="CoA-dependent acyltransferases"/>
    <property type="match status" value="2"/>
</dbReference>
<dbReference type="GO" id="GO:0005737">
    <property type="term" value="C:cytoplasm"/>
    <property type="evidence" value="ECO:0007669"/>
    <property type="project" value="TreeGrafter"/>
</dbReference>
<dbReference type="InterPro" id="IPR001242">
    <property type="entry name" value="Condensation_dom"/>
</dbReference>
<sequence length="496" mass="53931">MAWHSRPRALRGPGTARPPGVPALWPHLDLLGDFGGRRGAGRHVEQLVWRWHGPLDTERFAAAWQSVVDRESVLRAALAPGPRPHLVLHEHAHGDVVRHRAGGAGWDRLLERDRRRGLDPSRPCPLRVTLVERTDDPAGAGPVTRVVLTFHHALLDAWSVCLLMQELCRAYLAGGELPGGERRPDLRDWAGWLQRQDPAGARDFWRGAVPDGPVAVLPARPGPRTRQRGRGRTEVRLSPAEAERLHRWAALRAVPDSSALETVWALLLYRAAGPGGAATVGFGVTVSGRGITLDCAERLPGPLRNCLPMVVRVDPGETVGRLLTALRDRALDMAAYEWVSTRRIHRWTGRCPDGELLQSVVSVDSLPRPPGNLRNELADAGIALEPEPAHGACPDLPVALLVRPGGDGRLTFCVDHDRNRISDADARLLAGHCARLLRHLPGTDEATTNGAVLDVLAGEALPRIAPRPSRPRPAGSWLRPRSTSFGAAVDRAASHP</sequence>
<dbReference type="EMBL" id="CP121271">
    <property type="protein sequence ID" value="WMC84102.1"/>
    <property type="molecule type" value="Genomic_DNA"/>
</dbReference>
<evidence type="ECO:0000259" key="2">
    <source>
        <dbReference type="Pfam" id="PF00668"/>
    </source>
</evidence>
<gene>
    <name evidence="3" type="ORF">P7W03_00240</name>
</gene>
<dbReference type="RefSeq" id="WP_019330951.1">
    <property type="nucleotide sequence ID" value="NZ_CP121271.1"/>
</dbReference>
<reference evidence="3" key="1">
    <citation type="submission" date="2023-03" db="EMBL/GenBank/DDBJ databases">
        <title>Borrelidin-producing and root-colonizing Streptomyces rochei is a potent biopesticide for soil-borne oomycete-caused plant diseases.</title>
        <authorList>
            <person name="Zhou D."/>
            <person name="Wang X."/>
            <person name="Navarro-Munoz J.C."/>
            <person name="Li W."/>
            <person name="Li J."/>
            <person name="Jiu M."/>
            <person name="Deng S."/>
            <person name="Ye Y."/>
            <person name="Daly P."/>
            <person name="Wei L."/>
        </authorList>
    </citation>
    <scope>NUCLEOTIDE SEQUENCE</scope>
    <source>
        <strain evidence="3">JK1</strain>
    </source>
</reference>
<dbReference type="Gene3D" id="3.30.559.10">
    <property type="entry name" value="Chloramphenicol acetyltransferase-like domain"/>
    <property type="match status" value="1"/>
</dbReference>
<dbReference type="Proteomes" id="UP001231701">
    <property type="component" value="Chromosome"/>
</dbReference>
<protein>
    <submittedName>
        <fullName evidence="3">Condensation domain-containing protein</fullName>
    </submittedName>
</protein>
<dbReference type="Pfam" id="PF00668">
    <property type="entry name" value="Condensation"/>
    <property type="match status" value="1"/>
</dbReference>
<dbReference type="GO" id="GO:0044550">
    <property type="term" value="P:secondary metabolite biosynthetic process"/>
    <property type="evidence" value="ECO:0007669"/>
    <property type="project" value="TreeGrafter"/>
</dbReference>
<dbReference type="PANTHER" id="PTHR45527">
    <property type="entry name" value="NONRIBOSOMAL PEPTIDE SYNTHETASE"/>
    <property type="match status" value="1"/>
</dbReference>
<dbReference type="GO" id="GO:0031177">
    <property type="term" value="F:phosphopantetheine binding"/>
    <property type="evidence" value="ECO:0007669"/>
    <property type="project" value="TreeGrafter"/>
</dbReference>
<dbReference type="GO" id="GO:0003824">
    <property type="term" value="F:catalytic activity"/>
    <property type="evidence" value="ECO:0007669"/>
    <property type="project" value="InterPro"/>
</dbReference>
<dbReference type="GO" id="GO:0043041">
    <property type="term" value="P:amino acid activation for nonribosomal peptide biosynthetic process"/>
    <property type="evidence" value="ECO:0007669"/>
    <property type="project" value="TreeGrafter"/>
</dbReference>
<dbReference type="AlphaFoldDB" id="A0AAX3ZAS9"/>
<feature type="region of interest" description="Disordered" evidence="1">
    <location>
        <begin position="464"/>
        <end position="496"/>
    </location>
</feature>
<dbReference type="GeneID" id="90940407"/>
<accession>A0AAX3ZAS9</accession>
<evidence type="ECO:0000313" key="3">
    <source>
        <dbReference type="EMBL" id="WMC84102.1"/>
    </source>
</evidence>
<dbReference type="Gene3D" id="3.30.559.30">
    <property type="entry name" value="Nonribosomal peptide synthetase, condensation domain"/>
    <property type="match status" value="1"/>
</dbReference>